<dbReference type="Gene3D" id="2.40.30.10">
    <property type="entry name" value="Translation factors"/>
    <property type="match status" value="1"/>
</dbReference>
<dbReference type="HAMAP" id="MF_00071">
    <property type="entry name" value="LepA"/>
    <property type="match status" value="1"/>
</dbReference>
<dbReference type="Proteomes" id="UP000287171">
    <property type="component" value="Unassembled WGS sequence"/>
</dbReference>
<evidence type="ECO:0000256" key="3">
    <source>
        <dbReference type="ARBA" id="ARBA00022741"/>
    </source>
</evidence>
<dbReference type="FunFam" id="3.30.70.2570:FF:000001">
    <property type="entry name" value="Translation factor GUF1, mitochondrial"/>
    <property type="match status" value="1"/>
</dbReference>
<dbReference type="CDD" id="cd01890">
    <property type="entry name" value="LepA"/>
    <property type="match status" value="1"/>
</dbReference>
<proteinExistence type="inferred from homology"/>
<accession>A0A402B289</accession>
<dbReference type="SMART" id="SM00838">
    <property type="entry name" value="EFG_C"/>
    <property type="match status" value="1"/>
</dbReference>
<gene>
    <name evidence="12 14" type="primary">lepA</name>
    <name evidence="14" type="ORF">KDA_09370</name>
</gene>
<feature type="binding site" evidence="12">
    <location>
        <begin position="134"/>
        <end position="137"/>
    </location>
    <ligand>
        <name>GTP</name>
        <dbReference type="ChEBI" id="CHEBI:37565"/>
    </ligand>
</feature>
<dbReference type="InterPro" id="IPR006297">
    <property type="entry name" value="EF-4"/>
</dbReference>
<comment type="function">
    <text evidence="9 12">Required for accurate and efficient protein synthesis under certain stress conditions. May act as a fidelity factor of the translation reaction, by catalyzing a one-codon backward translocation of tRNAs on improperly translocated ribosomes. Back-translocation proceeds from a post-translocation (POST) complex to a pre-translocation (PRE) complex, thus giving elongation factor G a second chance to translocate the tRNAs correctly. Binds to ribosomes in a GTP-dependent manner.</text>
</comment>
<dbReference type="InterPro" id="IPR027417">
    <property type="entry name" value="P-loop_NTPase"/>
</dbReference>
<dbReference type="Pfam" id="PF06421">
    <property type="entry name" value="LepA_C"/>
    <property type="match status" value="1"/>
</dbReference>
<keyword evidence="3 12" id="KW-0547">Nucleotide-binding</keyword>
<dbReference type="PANTHER" id="PTHR43512:SF4">
    <property type="entry name" value="TRANSLATION FACTOR GUF1 HOMOLOG, CHLOROPLASTIC"/>
    <property type="match status" value="1"/>
</dbReference>
<dbReference type="InterPro" id="IPR031157">
    <property type="entry name" value="G_TR_CS"/>
</dbReference>
<dbReference type="Pfam" id="PF00679">
    <property type="entry name" value="EFG_C"/>
    <property type="match status" value="1"/>
</dbReference>
<dbReference type="PANTHER" id="PTHR43512">
    <property type="entry name" value="TRANSLATION FACTOR GUF1-RELATED"/>
    <property type="match status" value="1"/>
</dbReference>
<dbReference type="RefSeq" id="WP_126626033.1">
    <property type="nucleotide sequence ID" value="NZ_BIFT01000001.1"/>
</dbReference>
<dbReference type="GO" id="GO:0003746">
    <property type="term" value="F:translation elongation factor activity"/>
    <property type="evidence" value="ECO:0007669"/>
    <property type="project" value="UniProtKB-UniRule"/>
</dbReference>
<comment type="similarity">
    <text evidence="1 12">Belongs to the TRAFAC class translation factor GTPase superfamily. Classic translation factor GTPase family. LepA subfamily.</text>
</comment>
<dbReference type="Gene3D" id="3.30.70.870">
    <property type="entry name" value="Elongation Factor G (Translational Gtpase), domain 3"/>
    <property type="match status" value="1"/>
</dbReference>
<comment type="similarity">
    <text evidence="10">Belongs to the GTP-binding elongation factor family. LepA subfamily.</text>
</comment>
<dbReference type="CDD" id="cd03699">
    <property type="entry name" value="EF4_II"/>
    <property type="match status" value="1"/>
</dbReference>
<feature type="binding site" evidence="12">
    <location>
        <begin position="17"/>
        <end position="22"/>
    </location>
    <ligand>
        <name>GTP</name>
        <dbReference type="ChEBI" id="CHEBI:37565"/>
    </ligand>
</feature>
<organism evidence="14 15">
    <name type="scientific">Dictyobacter alpinus</name>
    <dbReference type="NCBI Taxonomy" id="2014873"/>
    <lineage>
        <taxon>Bacteria</taxon>
        <taxon>Bacillati</taxon>
        <taxon>Chloroflexota</taxon>
        <taxon>Ktedonobacteria</taxon>
        <taxon>Ktedonobacterales</taxon>
        <taxon>Dictyobacteraceae</taxon>
        <taxon>Dictyobacter</taxon>
    </lineage>
</organism>
<dbReference type="AlphaFoldDB" id="A0A402B289"/>
<dbReference type="EMBL" id="BIFT01000001">
    <property type="protein sequence ID" value="GCE25453.1"/>
    <property type="molecule type" value="Genomic_DNA"/>
</dbReference>
<evidence type="ECO:0000256" key="7">
    <source>
        <dbReference type="ARBA" id="ARBA00023136"/>
    </source>
</evidence>
<dbReference type="SUPFAM" id="SSF52540">
    <property type="entry name" value="P-loop containing nucleoside triphosphate hydrolases"/>
    <property type="match status" value="1"/>
</dbReference>
<keyword evidence="2 12" id="KW-1003">Cell membrane</keyword>
<dbReference type="PRINTS" id="PR00315">
    <property type="entry name" value="ELONGATNFCT"/>
</dbReference>
<dbReference type="InterPro" id="IPR035647">
    <property type="entry name" value="EFG_III/V"/>
</dbReference>
<comment type="subcellular location">
    <subcellularLocation>
        <location evidence="12">Cell membrane</location>
        <topology evidence="12">Peripheral membrane protein</topology>
        <orientation evidence="12">Cytoplasmic side</orientation>
    </subcellularLocation>
</comment>
<dbReference type="NCBIfam" id="TIGR01393">
    <property type="entry name" value="lepA"/>
    <property type="match status" value="1"/>
</dbReference>
<evidence type="ECO:0000256" key="4">
    <source>
        <dbReference type="ARBA" id="ARBA00022801"/>
    </source>
</evidence>
<dbReference type="Gene3D" id="3.40.50.300">
    <property type="entry name" value="P-loop containing nucleotide triphosphate hydrolases"/>
    <property type="match status" value="1"/>
</dbReference>
<dbReference type="FunFam" id="3.30.70.870:FF:000004">
    <property type="entry name" value="Translation factor GUF1, mitochondrial"/>
    <property type="match status" value="1"/>
</dbReference>
<dbReference type="GO" id="GO:0045727">
    <property type="term" value="P:positive regulation of translation"/>
    <property type="evidence" value="ECO:0007669"/>
    <property type="project" value="UniProtKB-UniRule"/>
</dbReference>
<dbReference type="SUPFAM" id="SSF50447">
    <property type="entry name" value="Translation proteins"/>
    <property type="match status" value="1"/>
</dbReference>
<dbReference type="InterPro" id="IPR009000">
    <property type="entry name" value="Transl_B-barrel_sf"/>
</dbReference>
<dbReference type="InterPro" id="IPR005225">
    <property type="entry name" value="Small_GTP-bd"/>
</dbReference>
<evidence type="ECO:0000313" key="14">
    <source>
        <dbReference type="EMBL" id="GCE25453.1"/>
    </source>
</evidence>
<evidence type="ECO:0000256" key="6">
    <source>
        <dbReference type="ARBA" id="ARBA00023134"/>
    </source>
</evidence>
<dbReference type="InterPro" id="IPR004161">
    <property type="entry name" value="EFTu-like_2"/>
</dbReference>
<dbReference type="FunFam" id="2.40.30.10:FF:000015">
    <property type="entry name" value="Translation factor GUF1, mitochondrial"/>
    <property type="match status" value="1"/>
</dbReference>
<keyword evidence="15" id="KW-1185">Reference proteome</keyword>
<dbReference type="Gene3D" id="3.30.70.240">
    <property type="match status" value="1"/>
</dbReference>
<keyword evidence="7 12" id="KW-0472">Membrane</keyword>
<dbReference type="InterPro" id="IPR000795">
    <property type="entry name" value="T_Tr_GTP-bd_dom"/>
</dbReference>
<feature type="domain" description="Tr-type G" evidence="13">
    <location>
        <begin position="5"/>
        <end position="187"/>
    </location>
</feature>
<dbReference type="InterPro" id="IPR035654">
    <property type="entry name" value="LepA_IV"/>
</dbReference>
<dbReference type="CDD" id="cd16260">
    <property type="entry name" value="EF4_III"/>
    <property type="match status" value="1"/>
</dbReference>
<dbReference type="InterPro" id="IPR000640">
    <property type="entry name" value="EFG_V-like"/>
</dbReference>
<evidence type="ECO:0000256" key="10">
    <source>
        <dbReference type="ARBA" id="ARBA00061052"/>
    </source>
</evidence>
<dbReference type="NCBIfam" id="TIGR00231">
    <property type="entry name" value="small_GTP"/>
    <property type="match status" value="1"/>
</dbReference>
<evidence type="ECO:0000256" key="1">
    <source>
        <dbReference type="ARBA" id="ARBA00005454"/>
    </source>
</evidence>
<dbReference type="InterPro" id="IPR038363">
    <property type="entry name" value="LepA_C_sf"/>
</dbReference>
<dbReference type="FunFam" id="3.40.50.300:FF:000078">
    <property type="entry name" value="Elongation factor 4"/>
    <property type="match status" value="1"/>
</dbReference>
<evidence type="ECO:0000313" key="15">
    <source>
        <dbReference type="Proteomes" id="UP000287171"/>
    </source>
</evidence>
<dbReference type="CDD" id="cd03709">
    <property type="entry name" value="lepA_C"/>
    <property type="match status" value="1"/>
</dbReference>
<comment type="catalytic activity">
    <reaction evidence="8 12">
        <text>GTP + H2O = GDP + phosphate + H(+)</text>
        <dbReference type="Rhea" id="RHEA:19669"/>
        <dbReference type="ChEBI" id="CHEBI:15377"/>
        <dbReference type="ChEBI" id="CHEBI:15378"/>
        <dbReference type="ChEBI" id="CHEBI:37565"/>
        <dbReference type="ChEBI" id="CHEBI:43474"/>
        <dbReference type="ChEBI" id="CHEBI:58189"/>
        <dbReference type="EC" id="3.6.5.n1"/>
    </reaction>
</comment>
<dbReference type="Pfam" id="PF00009">
    <property type="entry name" value="GTP_EFTU"/>
    <property type="match status" value="1"/>
</dbReference>
<keyword evidence="14" id="KW-0251">Elongation factor</keyword>
<dbReference type="GO" id="GO:0043022">
    <property type="term" value="F:ribosome binding"/>
    <property type="evidence" value="ECO:0007669"/>
    <property type="project" value="UniProtKB-UniRule"/>
</dbReference>
<dbReference type="FunFam" id="3.30.70.240:FF:000007">
    <property type="entry name" value="Translation factor GUF1, mitochondrial"/>
    <property type="match status" value="1"/>
</dbReference>
<comment type="caution">
    <text evidence="14">The sequence shown here is derived from an EMBL/GenBank/DDBJ whole genome shotgun (WGS) entry which is preliminary data.</text>
</comment>
<dbReference type="GO" id="GO:0003924">
    <property type="term" value="F:GTPase activity"/>
    <property type="evidence" value="ECO:0007669"/>
    <property type="project" value="UniProtKB-UniRule"/>
</dbReference>
<reference evidence="15" key="1">
    <citation type="submission" date="2018-12" db="EMBL/GenBank/DDBJ databases">
        <title>Tengunoibacter tsumagoiensis gen. nov., sp. nov., Dictyobacter kobayashii sp. nov., D. alpinus sp. nov., and D. joshuensis sp. nov. and description of Dictyobacteraceae fam. nov. within the order Ktedonobacterales isolated from Tengu-no-mugimeshi.</title>
        <authorList>
            <person name="Wang C.M."/>
            <person name="Zheng Y."/>
            <person name="Sakai Y."/>
            <person name="Toyoda A."/>
            <person name="Minakuchi Y."/>
            <person name="Abe K."/>
            <person name="Yokota A."/>
            <person name="Yabe S."/>
        </authorList>
    </citation>
    <scope>NUCLEOTIDE SEQUENCE [LARGE SCALE GENOMIC DNA]</scope>
    <source>
        <strain evidence="15">Uno16</strain>
    </source>
</reference>
<dbReference type="SUPFAM" id="SSF54980">
    <property type="entry name" value="EF-G C-terminal domain-like"/>
    <property type="match status" value="2"/>
</dbReference>
<dbReference type="Pfam" id="PF03144">
    <property type="entry name" value="GTP_EFTU_D2"/>
    <property type="match status" value="1"/>
</dbReference>
<name>A0A402B289_9CHLR</name>
<evidence type="ECO:0000259" key="13">
    <source>
        <dbReference type="PROSITE" id="PS51722"/>
    </source>
</evidence>
<dbReference type="OrthoDB" id="9804431at2"/>
<keyword evidence="4 12" id="KW-0378">Hydrolase</keyword>
<keyword evidence="6 12" id="KW-0342">GTP-binding</keyword>
<evidence type="ECO:0000256" key="12">
    <source>
        <dbReference type="HAMAP-Rule" id="MF_00071"/>
    </source>
</evidence>
<dbReference type="GO" id="GO:0005525">
    <property type="term" value="F:GTP binding"/>
    <property type="evidence" value="ECO:0007669"/>
    <property type="project" value="UniProtKB-UniRule"/>
</dbReference>
<dbReference type="PROSITE" id="PS51722">
    <property type="entry name" value="G_TR_2"/>
    <property type="match status" value="1"/>
</dbReference>
<protein>
    <recommendedName>
        <fullName evidence="11 12">Elongation factor 4</fullName>
        <shortName evidence="12">EF-4</shortName>
        <ecNumber evidence="11 12">3.6.5.n1</ecNumber>
    </recommendedName>
    <alternativeName>
        <fullName evidence="12">Ribosomal back-translocase LepA</fullName>
    </alternativeName>
</protein>
<evidence type="ECO:0000256" key="2">
    <source>
        <dbReference type="ARBA" id="ARBA00022475"/>
    </source>
</evidence>
<evidence type="ECO:0000256" key="11">
    <source>
        <dbReference type="ARBA" id="ARBA00066744"/>
    </source>
</evidence>
<dbReference type="GO" id="GO:0005886">
    <property type="term" value="C:plasma membrane"/>
    <property type="evidence" value="ECO:0007669"/>
    <property type="project" value="UniProtKB-SubCell"/>
</dbReference>
<evidence type="ECO:0000256" key="9">
    <source>
        <dbReference type="ARBA" id="ARBA00057626"/>
    </source>
</evidence>
<dbReference type="InterPro" id="IPR013842">
    <property type="entry name" value="LepA_CTD"/>
</dbReference>
<evidence type="ECO:0000256" key="5">
    <source>
        <dbReference type="ARBA" id="ARBA00022917"/>
    </source>
</evidence>
<evidence type="ECO:0000256" key="8">
    <source>
        <dbReference type="ARBA" id="ARBA00050293"/>
    </source>
</evidence>
<sequence length="602" mass="66982">MTDQSHIRNFCIIAHIDHGKSTLADRLLEFTGTVSKRDMQAQTLDQMDLEREKGITIKSQAVRMRYQALNGEEYELNLIDTPGHVDFTYEVSRSLAACEGALLVIDSTQGVEAQTLANLYLALEADLTIIPVINKIDLPSAEPERVKQEVEDVIGLPKEECILASAKEGIGTQEILEAIVSRVPAPIGKEESPLRALVFDSHYDAYKGVIAYVRVIDGKLFEGERLSMMAAGSSADILEVGCFHPKMVSTKTLTTGEVGYIATGFKNVKDCQVGDTVTVPGALATVEPLPGYQPAKPMVFAGLYPVDSNDYPELREALDRLKLNDAALYYEPETSNALGFGFRCGFLGLLHMEIIQERLEREYNLDILATAPSVEYHVTKVGGEIIEVSNPSDMPNFGEIEQIEEPHMDISIFTPSRYIGTIMELVTAKRGIYKELKYIEAERVLMTYEIPLAELIIDFYDQLKSRTQGYASLDYSFGSYRASDLVKMDILVNAIPVDALSLILHRESAYYQGRALVEKLRSLIPRQLFDVPIQAAIGSRVIARETVKAMRKDVLAKCYGGDISRKRKLLEKQKEGKKRMKMVGSVEIPQEAFMAVLSLGKE</sequence>
<dbReference type="PROSITE" id="PS00301">
    <property type="entry name" value="G_TR_1"/>
    <property type="match status" value="1"/>
</dbReference>
<dbReference type="EC" id="3.6.5.n1" evidence="11 12"/>
<dbReference type="Gene3D" id="3.30.70.2570">
    <property type="entry name" value="Elongation factor 4, C-terminal domain"/>
    <property type="match status" value="1"/>
</dbReference>
<keyword evidence="5 12" id="KW-0648">Protein biosynthesis</keyword>